<keyword evidence="11" id="KW-0756">Sterol biosynthesis</keyword>
<evidence type="ECO:0000256" key="3">
    <source>
        <dbReference type="ARBA" id="ARBA00022516"/>
    </source>
</evidence>
<keyword evidence="9 20" id="KW-1133">Transmembrane helix</keyword>
<comment type="subcellular location">
    <subcellularLocation>
        <location evidence="1">Membrane</location>
        <topology evidence="1">Multi-pass membrane protein</topology>
    </subcellularLocation>
</comment>
<keyword evidence="15" id="KW-0753">Steroid metabolism</keyword>
<keyword evidence="10" id="KW-0560">Oxidoreductase</keyword>
<keyword evidence="4" id="KW-0153">Cholesterol metabolism</keyword>
<dbReference type="GO" id="GO:0005789">
    <property type="term" value="C:endoplasmic reticulum membrane"/>
    <property type="evidence" value="ECO:0007669"/>
    <property type="project" value="TreeGrafter"/>
</dbReference>
<accession>A0A6G3MER6</accession>
<feature type="transmembrane region" description="Helical" evidence="20">
    <location>
        <begin position="145"/>
        <end position="162"/>
    </location>
</feature>
<dbReference type="GO" id="GO:0006695">
    <property type="term" value="P:cholesterol biosynthetic process"/>
    <property type="evidence" value="ECO:0007669"/>
    <property type="project" value="UniProtKB-KW"/>
</dbReference>
<dbReference type="InterPro" id="IPR001171">
    <property type="entry name" value="ERG24_DHCR-like"/>
</dbReference>
<evidence type="ECO:0000256" key="5">
    <source>
        <dbReference type="ARBA" id="ARBA00022692"/>
    </source>
</evidence>
<evidence type="ECO:0000256" key="16">
    <source>
        <dbReference type="ARBA" id="ARBA00038851"/>
    </source>
</evidence>
<evidence type="ECO:0000256" key="18">
    <source>
        <dbReference type="ARBA" id="ARBA00047795"/>
    </source>
</evidence>
<keyword evidence="13 20" id="KW-0472">Membrane</keyword>
<name>A0A6G3MER6_HENSL</name>
<evidence type="ECO:0000256" key="6">
    <source>
        <dbReference type="ARBA" id="ARBA00022778"/>
    </source>
</evidence>
<comment type="catalytic activity">
    <reaction evidence="18">
        <text>cholesterol + NADP(+) = 7-dehydrocholesterol + NADPH + H(+)</text>
        <dbReference type="Rhea" id="RHEA:23984"/>
        <dbReference type="ChEBI" id="CHEBI:15378"/>
        <dbReference type="ChEBI" id="CHEBI:16113"/>
        <dbReference type="ChEBI" id="CHEBI:17759"/>
        <dbReference type="ChEBI" id="CHEBI:57783"/>
        <dbReference type="ChEBI" id="CHEBI:58349"/>
        <dbReference type="EC" id="1.3.1.21"/>
    </reaction>
    <physiologicalReaction direction="right-to-left" evidence="18">
        <dbReference type="Rhea" id="RHEA:23986"/>
    </physiologicalReaction>
</comment>
<evidence type="ECO:0000256" key="20">
    <source>
        <dbReference type="SAM" id="Phobius"/>
    </source>
</evidence>
<dbReference type="EMBL" id="GHBP01000912">
    <property type="protein sequence ID" value="NDJ92522.1"/>
    <property type="molecule type" value="Transcribed_RNA"/>
</dbReference>
<evidence type="ECO:0000256" key="10">
    <source>
        <dbReference type="ARBA" id="ARBA00023002"/>
    </source>
</evidence>
<feature type="transmembrane region" description="Helical" evidence="20">
    <location>
        <begin position="112"/>
        <end position="133"/>
    </location>
</feature>
<proteinExistence type="inferred from homology"/>
<dbReference type="AlphaFoldDB" id="A0A6G3MER6"/>
<comment type="catalytic activity">
    <reaction evidence="19">
        <text>7-dehydrodesmosterol + NADPH + H(+) = desmosterol + NADP(+)</text>
        <dbReference type="Rhea" id="RHEA:46740"/>
        <dbReference type="ChEBI" id="CHEBI:15378"/>
        <dbReference type="ChEBI" id="CHEBI:17737"/>
        <dbReference type="ChEBI" id="CHEBI:27910"/>
        <dbReference type="ChEBI" id="CHEBI:57783"/>
        <dbReference type="ChEBI" id="CHEBI:58349"/>
    </reaction>
    <physiologicalReaction direction="left-to-right" evidence="19">
        <dbReference type="Rhea" id="RHEA:46741"/>
    </physiologicalReaction>
</comment>
<keyword evidence="7" id="KW-0521">NADP</keyword>
<dbReference type="GO" id="GO:0047598">
    <property type="term" value="F:7-dehydrocholesterol reductase activity"/>
    <property type="evidence" value="ECO:0007669"/>
    <property type="project" value="UniProtKB-EC"/>
</dbReference>
<dbReference type="GO" id="GO:0016132">
    <property type="term" value="P:brassinosteroid biosynthetic process"/>
    <property type="evidence" value="ECO:0007669"/>
    <property type="project" value="TreeGrafter"/>
</dbReference>
<evidence type="ECO:0000256" key="19">
    <source>
        <dbReference type="ARBA" id="ARBA00047826"/>
    </source>
</evidence>
<sequence>MKKGISSNRKNFWRYSNYFGIFLIAWPILFVYFFQFTIQYHNSSLASSSQHLIDFFQKFIKNILNPFSISLNIIKYFLFWYLFQLILYLTVPGKITTGQVMRSGQILSYKCNGLYCLIISNITVILLSYFNFIDPAYYVDHITEFLALSNIFGVLLTFVVYFKALFFPNNIDDCFFSGSTFYDIYSGVEHSPRIGRFDFKQFFNERVGIALWPLINLSYTCKMYRSYGYVTNSMLLVNFLQVCFLTFSILYSHIHSYFS</sequence>
<evidence type="ECO:0000256" key="17">
    <source>
        <dbReference type="ARBA" id="ARBA00042688"/>
    </source>
</evidence>
<evidence type="ECO:0000256" key="15">
    <source>
        <dbReference type="ARBA" id="ARBA00023221"/>
    </source>
</evidence>
<reference evidence="21" key="1">
    <citation type="submission" date="2018-11" db="EMBL/GenBank/DDBJ databases">
        <title>Henneguya salminicola genome and transcriptome.</title>
        <authorList>
            <person name="Yahalomi D."/>
            <person name="Atkinson S.D."/>
            <person name="Neuhof M."/>
            <person name="Chang E.S."/>
            <person name="Philippe H."/>
            <person name="Cartwright P."/>
            <person name="Bartholomew J.L."/>
            <person name="Huchon D."/>
        </authorList>
    </citation>
    <scope>NUCLEOTIDE SEQUENCE</scope>
    <source>
        <strain evidence="21">Hz1</strain>
        <tissue evidence="21">Whole</tissue>
    </source>
</reference>
<dbReference type="OrthoDB" id="5326588at2759"/>
<evidence type="ECO:0000256" key="11">
    <source>
        <dbReference type="ARBA" id="ARBA00023011"/>
    </source>
</evidence>
<evidence type="ECO:0000313" key="21">
    <source>
        <dbReference type="EMBL" id="NDJ92522.1"/>
    </source>
</evidence>
<dbReference type="EC" id="1.3.1.21" evidence="16"/>
<keyword evidence="6" id="KW-0152">Cholesterol biosynthesis</keyword>
<evidence type="ECO:0000256" key="7">
    <source>
        <dbReference type="ARBA" id="ARBA00022857"/>
    </source>
</evidence>
<evidence type="ECO:0000256" key="4">
    <source>
        <dbReference type="ARBA" id="ARBA00022548"/>
    </source>
</evidence>
<evidence type="ECO:0000256" key="9">
    <source>
        <dbReference type="ARBA" id="ARBA00022989"/>
    </source>
</evidence>
<keyword evidence="14" id="KW-1207">Sterol metabolism</keyword>
<dbReference type="PANTHER" id="PTHR21257">
    <property type="entry name" value="DELTA(14)-STEROL REDUCTASE"/>
    <property type="match status" value="1"/>
</dbReference>
<dbReference type="PANTHER" id="PTHR21257:SF38">
    <property type="entry name" value="7-DEHYDROCHOLESTEROL REDUCTASE"/>
    <property type="match status" value="1"/>
</dbReference>
<feature type="transmembrane region" description="Helical" evidence="20">
    <location>
        <begin position="235"/>
        <end position="254"/>
    </location>
</feature>
<keyword evidence="5 20" id="KW-0812">Transmembrane</keyword>
<comment type="similarity">
    <text evidence="2">Belongs to the ERG4/ERG24 family.</text>
</comment>
<evidence type="ECO:0000256" key="2">
    <source>
        <dbReference type="ARBA" id="ARBA00005402"/>
    </source>
</evidence>
<feature type="transmembrane region" description="Helical" evidence="20">
    <location>
        <begin position="12"/>
        <end position="34"/>
    </location>
</feature>
<evidence type="ECO:0000256" key="12">
    <source>
        <dbReference type="ARBA" id="ARBA00023098"/>
    </source>
</evidence>
<protein>
    <recommendedName>
        <fullName evidence="16">7-dehydrocholesterol reductase</fullName>
        <ecNumber evidence="16">1.3.1.21</ecNumber>
    </recommendedName>
    <alternativeName>
        <fullName evidence="17">Sterol Delta(7)-reductase</fullName>
    </alternativeName>
</protein>
<organism evidence="21">
    <name type="scientific">Henneguya salminicola</name>
    <name type="common">Myxosporean</name>
    <dbReference type="NCBI Taxonomy" id="69463"/>
    <lineage>
        <taxon>Eukaryota</taxon>
        <taxon>Metazoa</taxon>
        <taxon>Cnidaria</taxon>
        <taxon>Myxozoa</taxon>
        <taxon>Myxosporea</taxon>
        <taxon>Bivalvulida</taxon>
        <taxon>Platysporina</taxon>
        <taxon>Myxobolidae</taxon>
        <taxon>Henneguya</taxon>
    </lineage>
</organism>
<keyword evidence="3" id="KW-0444">Lipid biosynthesis</keyword>
<evidence type="ECO:0000256" key="1">
    <source>
        <dbReference type="ARBA" id="ARBA00004141"/>
    </source>
</evidence>
<feature type="transmembrane region" description="Helical" evidence="20">
    <location>
        <begin position="73"/>
        <end position="91"/>
    </location>
</feature>
<evidence type="ECO:0000256" key="13">
    <source>
        <dbReference type="ARBA" id="ARBA00023136"/>
    </source>
</evidence>
<dbReference type="Pfam" id="PF01222">
    <property type="entry name" value="ERG4_ERG24"/>
    <property type="match status" value="1"/>
</dbReference>
<keyword evidence="12" id="KW-0443">Lipid metabolism</keyword>
<keyword evidence="8" id="KW-0752">Steroid biosynthesis</keyword>
<evidence type="ECO:0000256" key="8">
    <source>
        <dbReference type="ARBA" id="ARBA00022955"/>
    </source>
</evidence>
<evidence type="ECO:0000256" key="14">
    <source>
        <dbReference type="ARBA" id="ARBA00023166"/>
    </source>
</evidence>